<organism evidence="1 2">
    <name type="scientific">Methanococcoides alaskense</name>
    <dbReference type="NCBI Taxonomy" id="325778"/>
    <lineage>
        <taxon>Archaea</taxon>
        <taxon>Methanobacteriati</taxon>
        <taxon>Methanobacteriota</taxon>
        <taxon>Stenosarchaea group</taxon>
        <taxon>Methanomicrobia</taxon>
        <taxon>Methanosarcinales</taxon>
        <taxon>Methanosarcinaceae</taxon>
        <taxon>Methanococcoides</taxon>
    </lineage>
</organism>
<dbReference type="EMBL" id="JAVDQI010000005">
    <property type="protein sequence ID" value="MDR6223030.1"/>
    <property type="molecule type" value="Genomic_DNA"/>
</dbReference>
<dbReference type="RefSeq" id="WP_270095981.1">
    <property type="nucleotide sequence ID" value="NZ_JAQFFK010000003.1"/>
</dbReference>
<dbReference type="GO" id="GO:0005975">
    <property type="term" value="P:carbohydrate metabolic process"/>
    <property type="evidence" value="ECO:0007669"/>
    <property type="project" value="InterPro"/>
</dbReference>
<evidence type="ECO:0008006" key="3">
    <source>
        <dbReference type="Google" id="ProtNLM"/>
    </source>
</evidence>
<name>A0AA90U049_9EURY</name>
<dbReference type="InterPro" id="IPR008928">
    <property type="entry name" value="6-hairpin_glycosidase_sf"/>
</dbReference>
<keyword evidence="2" id="KW-1185">Reference proteome</keyword>
<dbReference type="Proteomes" id="UP001185015">
    <property type="component" value="Unassembled WGS sequence"/>
</dbReference>
<dbReference type="Gene3D" id="1.50.10.10">
    <property type="match status" value="1"/>
</dbReference>
<evidence type="ECO:0000313" key="1">
    <source>
        <dbReference type="EMBL" id="MDR6223030.1"/>
    </source>
</evidence>
<protein>
    <recommendedName>
        <fullName evidence="3">Agl cluster protein AglQ</fullName>
    </recommendedName>
</protein>
<accession>A0AA90U049</accession>
<gene>
    <name evidence="1" type="ORF">J2750_001492</name>
</gene>
<dbReference type="InterPro" id="IPR012341">
    <property type="entry name" value="6hp_glycosidase-like_sf"/>
</dbReference>
<evidence type="ECO:0000313" key="2">
    <source>
        <dbReference type="Proteomes" id="UP001185015"/>
    </source>
</evidence>
<sequence>MMLSEILIHISEKAFELQNKDGSFPGGHNGPYHDLETPVRNSGHWLITFAKCYELTGEDRYIQKVSEIAEYLYSKNARPKGYSFYHRNSKGKDKCNGVVGQAWTIEALAEATKILGDSKYASLAEEVFLQHPFNYECGLWNRLEINGQILTMDETFNHQLWFAACGSLINGNKNSEINSRIKRFMSCLPQNLTVHDNGLIHHHIEKLRENTLLSDLKYHNKLDKELLNTLQKIRYTNLLKFIPLMGQTKEKRIQKQLYKSIGYHSFNMHAFALLESQIPSHKFWNSEPFKRAIDYMSKDEYIKALDQNIYGYPYNPPGFEVPYSLFTLKDMGKNKLIKTIEFWVNEQFSRCYNKKTYSMDRNNEDPSTHTARIYELTRLPINLLKTTEIDDVELVG</sequence>
<reference evidence="1 2" key="1">
    <citation type="submission" date="2023-07" db="EMBL/GenBank/DDBJ databases">
        <title>Genomic Encyclopedia of Type Strains, Phase IV (KMG-IV): sequencing the most valuable type-strain genomes for metagenomic binning, comparative biology and taxonomic classification.</title>
        <authorList>
            <person name="Goeker M."/>
        </authorList>
    </citation>
    <scope>NUCLEOTIDE SEQUENCE [LARGE SCALE GENOMIC DNA]</scope>
    <source>
        <strain evidence="1 2">DSM 17273</strain>
    </source>
</reference>
<dbReference type="AlphaFoldDB" id="A0AA90U049"/>
<proteinExistence type="predicted"/>
<dbReference type="SUPFAM" id="SSF48208">
    <property type="entry name" value="Six-hairpin glycosidases"/>
    <property type="match status" value="1"/>
</dbReference>
<comment type="caution">
    <text evidence="1">The sequence shown here is derived from an EMBL/GenBank/DDBJ whole genome shotgun (WGS) entry which is preliminary data.</text>
</comment>